<feature type="region of interest" description="Disordered" evidence="2">
    <location>
        <begin position="47"/>
        <end position="92"/>
    </location>
</feature>
<comment type="similarity">
    <text evidence="1">Belongs to the LytR/CpsA/Psr (LCP) family.</text>
</comment>
<organism evidence="4 5">
    <name type="scientific">Paenibacillus timonensis</name>
    <dbReference type="NCBI Taxonomy" id="225915"/>
    <lineage>
        <taxon>Bacteria</taxon>
        <taxon>Bacillati</taxon>
        <taxon>Bacillota</taxon>
        <taxon>Bacilli</taxon>
        <taxon>Bacillales</taxon>
        <taxon>Paenibacillaceae</taxon>
        <taxon>Paenibacillus</taxon>
    </lineage>
</organism>
<dbReference type="Pfam" id="PF03816">
    <property type="entry name" value="LytR_cpsA_psr"/>
    <property type="match status" value="1"/>
</dbReference>
<dbReference type="PANTHER" id="PTHR33392">
    <property type="entry name" value="POLYISOPRENYL-TEICHOIC ACID--PEPTIDOGLYCAN TEICHOIC ACID TRANSFERASE TAGU"/>
    <property type="match status" value="1"/>
</dbReference>
<gene>
    <name evidence="4" type="ORF">ACFQ2Z_11280</name>
</gene>
<dbReference type="InterPro" id="IPR050922">
    <property type="entry name" value="LytR/CpsA/Psr_CW_biosynth"/>
</dbReference>
<dbReference type="PANTHER" id="PTHR33392:SF6">
    <property type="entry name" value="POLYISOPRENYL-TEICHOIC ACID--PEPTIDOGLYCAN TEICHOIC ACID TRANSFERASE TAGU"/>
    <property type="match status" value="1"/>
</dbReference>
<evidence type="ECO:0000256" key="1">
    <source>
        <dbReference type="ARBA" id="ARBA00006068"/>
    </source>
</evidence>
<reference evidence="5" key="1">
    <citation type="journal article" date="2019" name="Int. J. Syst. Evol. Microbiol.">
        <title>The Global Catalogue of Microorganisms (GCM) 10K type strain sequencing project: providing services to taxonomists for standard genome sequencing and annotation.</title>
        <authorList>
            <consortium name="The Broad Institute Genomics Platform"/>
            <consortium name="The Broad Institute Genome Sequencing Center for Infectious Disease"/>
            <person name="Wu L."/>
            <person name="Ma J."/>
        </authorList>
    </citation>
    <scope>NUCLEOTIDE SEQUENCE [LARGE SCALE GENOMIC DNA]</scope>
    <source>
        <strain evidence="5">CCUG 48216</strain>
    </source>
</reference>
<name>A0ABW3SB05_9BACL</name>
<proteinExistence type="inferred from homology"/>
<feature type="domain" description="Cell envelope-related transcriptional attenuator" evidence="3">
    <location>
        <begin position="116"/>
        <end position="268"/>
    </location>
</feature>
<dbReference type="EMBL" id="JBHTKZ010000018">
    <property type="protein sequence ID" value="MFD1181944.1"/>
    <property type="molecule type" value="Genomic_DNA"/>
</dbReference>
<dbReference type="NCBIfam" id="TIGR00350">
    <property type="entry name" value="lytR_cpsA_psr"/>
    <property type="match status" value="1"/>
</dbReference>
<dbReference type="Proteomes" id="UP001597211">
    <property type="component" value="Unassembled WGS sequence"/>
</dbReference>
<dbReference type="InterPro" id="IPR004474">
    <property type="entry name" value="LytR_CpsA_psr"/>
</dbReference>
<dbReference type="RefSeq" id="WP_240268949.1">
    <property type="nucleotide sequence ID" value="NZ_JAKSXN010000018.1"/>
</dbReference>
<comment type="caution">
    <text evidence="4">The sequence shown here is derived from an EMBL/GenBank/DDBJ whole genome shotgun (WGS) entry which is preliminary data.</text>
</comment>
<accession>A0ABW3SB05</accession>
<dbReference type="Gene3D" id="3.40.630.190">
    <property type="entry name" value="LCP protein"/>
    <property type="match status" value="1"/>
</dbReference>
<evidence type="ECO:0000259" key="3">
    <source>
        <dbReference type="Pfam" id="PF03816"/>
    </source>
</evidence>
<sequence>MKMRLRKKVAIPVVLLLLVAGGLLTAYLKYEPSRHFRNADIPVLATPEPSAGIETGSANGADKRAERSVQTDGTSTGTAGEAAAAKPAPTEEVRGARGSFNLLLLATDARAEEASRTDVLMLAHVNPEQSKVSLVSIPRDTRVFLPGIGLTKINHAHAMAEAGGQGGHAGTLAAIQAVSNLCRCSINYYVKTNFDGFEHFVDTIGGVDVELDAPVKLTYNYRTLPAGNQHWNGETTLDFVRERKSLDDGDNARQRNQALVVQAIARKLLVPDNLARLPELIRQVKEDILDTNLTDADMLSLAWMVRGVDPGEMYFVQFPGSSGKAHDPLVDAELYYWIPDMTAWSELSRQILGDEDAPDD</sequence>
<protein>
    <submittedName>
        <fullName evidence="4">LCP family protein</fullName>
    </submittedName>
</protein>
<feature type="compositionally biased region" description="Low complexity" evidence="2">
    <location>
        <begin position="73"/>
        <end position="88"/>
    </location>
</feature>
<evidence type="ECO:0000256" key="2">
    <source>
        <dbReference type="SAM" id="MobiDB-lite"/>
    </source>
</evidence>
<keyword evidence="5" id="KW-1185">Reference proteome</keyword>
<evidence type="ECO:0000313" key="4">
    <source>
        <dbReference type="EMBL" id="MFD1181944.1"/>
    </source>
</evidence>
<evidence type="ECO:0000313" key="5">
    <source>
        <dbReference type="Proteomes" id="UP001597211"/>
    </source>
</evidence>